<name>A0ABW7ZZZ5_9ACTN</name>
<evidence type="ECO:0000256" key="2">
    <source>
        <dbReference type="SAM" id="MobiDB-lite"/>
    </source>
</evidence>
<organism evidence="6 7">
    <name type="scientific">Nonomuraea indica</name>
    <dbReference type="NCBI Taxonomy" id="1581193"/>
    <lineage>
        <taxon>Bacteria</taxon>
        <taxon>Bacillati</taxon>
        <taxon>Actinomycetota</taxon>
        <taxon>Actinomycetes</taxon>
        <taxon>Streptosporangiales</taxon>
        <taxon>Streptosporangiaceae</taxon>
        <taxon>Nonomuraea</taxon>
    </lineage>
</organism>
<evidence type="ECO:0000259" key="5">
    <source>
        <dbReference type="Pfam" id="PF17853"/>
    </source>
</evidence>
<dbReference type="InterPro" id="IPR051448">
    <property type="entry name" value="CdaR-like_regulators"/>
</dbReference>
<comment type="caution">
    <text evidence="6">The sequence shown here is derived from an EMBL/GenBank/DDBJ whole genome shotgun (WGS) entry which is preliminary data.</text>
</comment>
<feature type="domain" description="CdaR GGDEF-like" evidence="5">
    <location>
        <begin position="313"/>
        <end position="440"/>
    </location>
</feature>
<feature type="domain" description="Purine catabolism PurC-like" evidence="3">
    <location>
        <begin position="21"/>
        <end position="140"/>
    </location>
</feature>
<dbReference type="RefSeq" id="WP_397019805.1">
    <property type="nucleotide sequence ID" value="NZ_JBITMB010000002.1"/>
</dbReference>
<evidence type="ECO:0000313" key="6">
    <source>
        <dbReference type="EMBL" id="MFI7440091.1"/>
    </source>
</evidence>
<dbReference type="EMBL" id="JBITMB010000002">
    <property type="protein sequence ID" value="MFI7440091.1"/>
    <property type="molecule type" value="Genomic_DNA"/>
</dbReference>
<dbReference type="Pfam" id="PF13556">
    <property type="entry name" value="HTH_30"/>
    <property type="match status" value="1"/>
</dbReference>
<evidence type="ECO:0000259" key="3">
    <source>
        <dbReference type="Pfam" id="PF07905"/>
    </source>
</evidence>
<feature type="compositionally biased region" description="Basic and acidic residues" evidence="2">
    <location>
        <begin position="228"/>
        <end position="242"/>
    </location>
</feature>
<feature type="domain" description="PucR C-terminal helix-turn-helix" evidence="4">
    <location>
        <begin position="493"/>
        <end position="551"/>
    </location>
</feature>
<evidence type="ECO:0000313" key="7">
    <source>
        <dbReference type="Proteomes" id="UP001612928"/>
    </source>
</evidence>
<evidence type="ECO:0000259" key="4">
    <source>
        <dbReference type="Pfam" id="PF13556"/>
    </source>
</evidence>
<dbReference type="InterPro" id="IPR009057">
    <property type="entry name" value="Homeodomain-like_sf"/>
</dbReference>
<protein>
    <submittedName>
        <fullName evidence="6">PucR family transcriptional regulator ligand-binding domain-containing protein</fullName>
    </submittedName>
</protein>
<dbReference type="InterPro" id="IPR012914">
    <property type="entry name" value="PucR_dom"/>
</dbReference>
<dbReference type="SUPFAM" id="SSF46689">
    <property type="entry name" value="Homeodomain-like"/>
    <property type="match status" value="1"/>
</dbReference>
<dbReference type="Proteomes" id="UP001612928">
    <property type="component" value="Unassembled WGS sequence"/>
</dbReference>
<dbReference type="Gene3D" id="1.10.10.2840">
    <property type="entry name" value="PucR C-terminal helix-turn-helix domain"/>
    <property type="match status" value="1"/>
</dbReference>
<sequence>MEPPVRLASTGTIIHGVSVGEVLGVSTLAQARLIAGESGLGRIVQRLNVMEVPDILAWVKPHELLLTTGYPLRNTPQSLGRLVSDLDERGLAALAIKLGRYVDELPGEMVEQADRLGFPLILLPDDVGFDDILNQVLTDILNRQAAVLARAEEAHRALVQVVLAGGGLDEVTEGVAGLLDVAVAAVDGGGRVLATAGPPDHVTVLRESIRREAPAGAPPRSGRSGTEQARREAPAGRPEGRGRTLVSVPVVAAGHHHGRIVAYSPSGAIRDSDIGILERAATVAALVVTRQEAVNAVESKYRADFLRDVLTGRAGSAERVATRSRAFGWDLERPVTVLVAEIDPDGDERSAQDRLVTSWTAAIRRHDPRGAVAGFSHEVVAVVGATADTARLARDAAAAFTDSPPAASPPVTFSTGTSRHCAGADTLPDAYAQALKAARVGRQLHGPGAVAHFDQLGVYRLLSLVNDTEELHAFVRETLGPLATDDDAENSDLRRTLQVLLETNLNVAETARRLHFHYNTLRYRIGKLERLLGGFTDDPHLRLNLTLALHVLRMRGI</sequence>
<keyword evidence="7" id="KW-1185">Reference proteome</keyword>
<dbReference type="PANTHER" id="PTHR33744:SF1">
    <property type="entry name" value="DNA-BINDING TRANSCRIPTIONAL ACTIVATOR ADER"/>
    <property type="match status" value="1"/>
</dbReference>
<proteinExistence type="inferred from homology"/>
<gene>
    <name evidence="6" type="ORF">ACIBP5_09035</name>
</gene>
<comment type="similarity">
    <text evidence="1">Belongs to the CdaR family.</text>
</comment>
<dbReference type="InterPro" id="IPR041522">
    <property type="entry name" value="CdaR_GGDEF"/>
</dbReference>
<dbReference type="PANTHER" id="PTHR33744">
    <property type="entry name" value="CARBOHYDRATE DIACID REGULATOR"/>
    <property type="match status" value="1"/>
</dbReference>
<reference evidence="6 7" key="1">
    <citation type="submission" date="2024-10" db="EMBL/GenBank/DDBJ databases">
        <title>The Natural Products Discovery Center: Release of the First 8490 Sequenced Strains for Exploring Actinobacteria Biosynthetic Diversity.</title>
        <authorList>
            <person name="Kalkreuter E."/>
            <person name="Kautsar S.A."/>
            <person name="Yang D."/>
            <person name="Bader C.D."/>
            <person name="Teijaro C.N."/>
            <person name="Fluegel L."/>
            <person name="Davis C.M."/>
            <person name="Simpson J.R."/>
            <person name="Lauterbach L."/>
            <person name="Steele A.D."/>
            <person name="Gui C."/>
            <person name="Meng S."/>
            <person name="Li G."/>
            <person name="Viehrig K."/>
            <person name="Ye F."/>
            <person name="Su P."/>
            <person name="Kiefer A.F."/>
            <person name="Nichols A."/>
            <person name="Cepeda A.J."/>
            <person name="Yan W."/>
            <person name="Fan B."/>
            <person name="Jiang Y."/>
            <person name="Adhikari A."/>
            <person name="Zheng C.-J."/>
            <person name="Schuster L."/>
            <person name="Cowan T.M."/>
            <person name="Smanski M.J."/>
            <person name="Chevrette M.G."/>
            <person name="De Carvalho L.P.S."/>
            <person name="Shen B."/>
        </authorList>
    </citation>
    <scope>NUCLEOTIDE SEQUENCE [LARGE SCALE GENOMIC DNA]</scope>
    <source>
        <strain evidence="6 7">NPDC049503</strain>
    </source>
</reference>
<dbReference type="InterPro" id="IPR025736">
    <property type="entry name" value="PucR_C-HTH_dom"/>
</dbReference>
<dbReference type="Pfam" id="PF17853">
    <property type="entry name" value="GGDEF_2"/>
    <property type="match status" value="1"/>
</dbReference>
<accession>A0ABW7ZZZ5</accession>
<dbReference type="InterPro" id="IPR042070">
    <property type="entry name" value="PucR_C-HTH_sf"/>
</dbReference>
<feature type="region of interest" description="Disordered" evidence="2">
    <location>
        <begin position="209"/>
        <end position="242"/>
    </location>
</feature>
<dbReference type="Pfam" id="PF07905">
    <property type="entry name" value="PucR"/>
    <property type="match status" value="1"/>
</dbReference>
<evidence type="ECO:0000256" key="1">
    <source>
        <dbReference type="ARBA" id="ARBA00006754"/>
    </source>
</evidence>